<gene>
    <name evidence="2" type="ORF">CR513_14823</name>
</gene>
<comment type="caution">
    <text evidence="2">The sequence shown here is derived from an EMBL/GenBank/DDBJ whole genome shotgun (WGS) entry which is preliminary data.</text>
</comment>
<proteinExistence type="predicted"/>
<reference evidence="2" key="1">
    <citation type="submission" date="2018-05" db="EMBL/GenBank/DDBJ databases">
        <title>Draft genome of Mucuna pruriens seed.</title>
        <authorList>
            <person name="Nnadi N.E."/>
            <person name="Vos R."/>
            <person name="Hasami M.H."/>
            <person name="Devisetty U.K."/>
            <person name="Aguiy J.C."/>
        </authorList>
    </citation>
    <scope>NUCLEOTIDE SEQUENCE [LARGE SCALE GENOMIC DNA]</scope>
    <source>
        <strain evidence="2">JCA_2017</strain>
    </source>
</reference>
<name>A0A371HG84_MUCPR</name>
<organism evidence="2 3">
    <name type="scientific">Mucuna pruriens</name>
    <name type="common">Velvet bean</name>
    <name type="synonym">Dolichos pruriens</name>
    <dbReference type="NCBI Taxonomy" id="157652"/>
    <lineage>
        <taxon>Eukaryota</taxon>
        <taxon>Viridiplantae</taxon>
        <taxon>Streptophyta</taxon>
        <taxon>Embryophyta</taxon>
        <taxon>Tracheophyta</taxon>
        <taxon>Spermatophyta</taxon>
        <taxon>Magnoliopsida</taxon>
        <taxon>eudicotyledons</taxon>
        <taxon>Gunneridae</taxon>
        <taxon>Pentapetalae</taxon>
        <taxon>rosids</taxon>
        <taxon>fabids</taxon>
        <taxon>Fabales</taxon>
        <taxon>Fabaceae</taxon>
        <taxon>Papilionoideae</taxon>
        <taxon>50 kb inversion clade</taxon>
        <taxon>NPAAA clade</taxon>
        <taxon>indigoferoid/millettioid clade</taxon>
        <taxon>Phaseoleae</taxon>
        <taxon>Mucuna</taxon>
    </lineage>
</organism>
<dbReference type="PANTHER" id="PTHR33223:SF3">
    <property type="match status" value="1"/>
</dbReference>
<evidence type="ECO:0008006" key="4">
    <source>
        <dbReference type="Google" id="ProtNLM"/>
    </source>
</evidence>
<protein>
    <recommendedName>
        <fullName evidence="4">Retrotransposon gag domain-containing protein</fullName>
    </recommendedName>
</protein>
<dbReference type="Proteomes" id="UP000257109">
    <property type="component" value="Unassembled WGS sequence"/>
</dbReference>
<dbReference type="OrthoDB" id="1689420at2759"/>
<feature type="compositionally biased region" description="Polar residues" evidence="1">
    <location>
        <begin position="49"/>
        <end position="61"/>
    </location>
</feature>
<dbReference type="EMBL" id="QJKJ01002679">
    <property type="protein sequence ID" value="RDY01806.1"/>
    <property type="molecule type" value="Genomic_DNA"/>
</dbReference>
<evidence type="ECO:0000313" key="2">
    <source>
        <dbReference type="EMBL" id="RDY01806.1"/>
    </source>
</evidence>
<feature type="non-terminal residue" evidence="2">
    <location>
        <position position="317"/>
    </location>
</feature>
<evidence type="ECO:0000256" key="1">
    <source>
        <dbReference type="SAM" id="MobiDB-lite"/>
    </source>
</evidence>
<evidence type="ECO:0000313" key="3">
    <source>
        <dbReference type="Proteomes" id="UP000257109"/>
    </source>
</evidence>
<accession>A0A371HG84</accession>
<keyword evidence="3" id="KW-1185">Reference proteome</keyword>
<sequence>MSTPMLKLGKPKLKLDTLVLKKYTCICREDRLSARAIKGATMIPITGVSRPNRSISAQKDPSQPDRPFPTKSSFRGQATPKARISMRLVDRGGAGLESGKLEIESKPPLFETGSIRLQSDSNPSLVSMSETESTFYPPRQKAIIKLVPLPGTQVPFVSTTNDYDFTEYNSSNVNADFNFGVSKSQELEPMANNDRALKELATPYMYLQLELAQSYELKSNLIHLLPKFHGLAGEDSHKHLKEFLVGILEDYIKMKAFPFSLDGAAKDWLYLQPILFNTWADMKRIILKKLFPASRTMTIKKEICGIRHHSGETLHEY</sequence>
<dbReference type="PANTHER" id="PTHR33223">
    <property type="entry name" value="CCHC-TYPE DOMAIN-CONTAINING PROTEIN"/>
    <property type="match status" value="1"/>
</dbReference>
<feature type="region of interest" description="Disordered" evidence="1">
    <location>
        <begin position="47"/>
        <end position="83"/>
    </location>
</feature>
<dbReference type="AlphaFoldDB" id="A0A371HG84"/>